<keyword evidence="4 6" id="KW-0238">DNA-binding</keyword>
<comment type="function">
    <text evidence="1 6">Required for the transposition of the insertion element.</text>
</comment>
<dbReference type="PANTHER" id="PTHR33217:SF9">
    <property type="entry name" value="MUTATOR FAMILY TRANSPOSASE"/>
    <property type="match status" value="1"/>
</dbReference>
<proteinExistence type="inferred from homology"/>
<keyword evidence="8" id="KW-1185">Reference proteome</keyword>
<dbReference type="InterPro" id="IPR001207">
    <property type="entry name" value="Transposase_mutator"/>
</dbReference>
<evidence type="ECO:0000256" key="6">
    <source>
        <dbReference type="RuleBase" id="RU365089"/>
    </source>
</evidence>
<dbReference type="BioCyc" id="HAUR316274:GHYA-2074-MONOMER"/>
<dbReference type="Pfam" id="PF00872">
    <property type="entry name" value="Transposase_mut"/>
    <property type="match status" value="1"/>
</dbReference>
<keyword evidence="5 6" id="KW-0233">DNA recombination</keyword>
<name>A9AVJ7_HERA2</name>
<evidence type="ECO:0000256" key="3">
    <source>
        <dbReference type="ARBA" id="ARBA00022578"/>
    </source>
</evidence>
<dbReference type="EMBL" id="CP000875">
    <property type="protein sequence ID" value="ABX04688.1"/>
    <property type="molecule type" value="Genomic_DNA"/>
</dbReference>
<organism evidence="7 8">
    <name type="scientific">Herpetosiphon aurantiacus (strain ATCC 23779 / DSM 785 / 114-95)</name>
    <dbReference type="NCBI Taxonomy" id="316274"/>
    <lineage>
        <taxon>Bacteria</taxon>
        <taxon>Bacillati</taxon>
        <taxon>Chloroflexota</taxon>
        <taxon>Chloroflexia</taxon>
        <taxon>Herpetosiphonales</taxon>
        <taxon>Herpetosiphonaceae</taxon>
        <taxon>Herpetosiphon</taxon>
    </lineage>
</organism>
<dbReference type="AlphaFoldDB" id="A9AVJ7"/>
<dbReference type="GO" id="GO:0006313">
    <property type="term" value="P:DNA transposition"/>
    <property type="evidence" value="ECO:0007669"/>
    <property type="project" value="UniProtKB-UniRule"/>
</dbReference>
<evidence type="ECO:0000256" key="5">
    <source>
        <dbReference type="ARBA" id="ARBA00023172"/>
    </source>
</evidence>
<accession>A9AVJ7</accession>
<dbReference type="HOGENOM" id="CLU_036805_8_0_0"/>
<keyword evidence="3 6" id="KW-0815">Transposition</keyword>
<keyword evidence="6" id="KW-0814">Transposable element</keyword>
<sequence length="386" mass="43968">MTPINKHTQSPVIGQAEAQATFHQMVQHQIRQAIRATFIDILEDEVAAFIGAQPYERTDERRDHRAGHRSRTLGTTAGVIDDLPVPRTRGGFRTQLFDRYQRRMHDVDTLMQDMFVGGVSQTAVGTVVEHLTGNAPSPSTVSRVFHTLDDEFQAWQARPLPPRYCYAFADGTYFSVIYNGQGQKMPILALIGITPDGQREVIAFTTGERENQGAWESLLADIKDRGVETVDLWITDGHQAMLNAIAAKFPASQRQRCVVHKMSNIESHVPEKYRDALHAELRTIFYQPDRAQADQAAAAFMAKYERQYPSAIRCMQRDWEACLTFYAYPEGHWVNIRTSNIIERTFEEVKKRSKKMATAFRNEGSCLLLFYAVVRTLQLRKIRMPG</sequence>
<comment type="similarity">
    <text evidence="2 6">Belongs to the transposase mutator family.</text>
</comment>
<dbReference type="STRING" id="316274.Haur_2045"/>
<dbReference type="eggNOG" id="COG3328">
    <property type="taxonomic scope" value="Bacteria"/>
</dbReference>
<dbReference type="PANTHER" id="PTHR33217">
    <property type="entry name" value="TRANSPOSASE FOR INSERTION SEQUENCE ELEMENT IS1081"/>
    <property type="match status" value="1"/>
</dbReference>
<evidence type="ECO:0000313" key="8">
    <source>
        <dbReference type="Proteomes" id="UP000000787"/>
    </source>
</evidence>
<evidence type="ECO:0000256" key="1">
    <source>
        <dbReference type="ARBA" id="ARBA00002190"/>
    </source>
</evidence>
<evidence type="ECO:0000313" key="7">
    <source>
        <dbReference type="EMBL" id="ABX04688.1"/>
    </source>
</evidence>
<dbReference type="NCBIfam" id="NF033543">
    <property type="entry name" value="transpos_IS256"/>
    <property type="match status" value="1"/>
</dbReference>
<reference evidence="7 8" key="1">
    <citation type="journal article" date="2011" name="Stand. Genomic Sci.">
        <title>Complete genome sequence of the filamentous gliding predatory bacterium Herpetosiphon aurantiacus type strain (114-95(T)).</title>
        <authorList>
            <person name="Kiss H."/>
            <person name="Nett M."/>
            <person name="Domin N."/>
            <person name="Martin K."/>
            <person name="Maresca J.A."/>
            <person name="Copeland A."/>
            <person name="Lapidus A."/>
            <person name="Lucas S."/>
            <person name="Berry K.W."/>
            <person name="Glavina Del Rio T."/>
            <person name="Dalin E."/>
            <person name="Tice H."/>
            <person name="Pitluck S."/>
            <person name="Richardson P."/>
            <person name="Bruce D."/>
            <person name="Goodwin L."/>
            <person name="Han C."/>
            <person name="Detter J.C."/>
            <person name="Schmutz J."/>
            <person name="Brettin T."/>
            <person name="Land M."/>
            <person name="Hauser L."/>
            <person name="Kyrpides N.C."/>
            <person name="Ivanova N."/>
            <person name="Goker M."/>
            <person name="Woyke T."/>
            <person name="Klenk H.P."/>
            <person name="Bryant D.A."/>
        </authorList>
    </citation>
    <scope>NUCLEOTIDE SEQUENCE [LARGE SCALE GENOMIC DNA]</scope>
    <source>
        <strain evidence="8">ATCC 23779 / DSM 785 / 114-95</strain>
    </source>
</reference>
<protein>
    <recommendedName>
        <fullName evidence="6">Mutator family transposase</fullName>
    </recommendedName>
</protein>
<gene>
    <name evidence="7" type="ordered locus">Haur_2045</name>
</gene>
<dbReference type="GO" id="GO:0004803">
    <property type="term" value="F:transposase activity"/>
    <property type="evidence" value="ECO:0007669"/>
    <property type="project" value="UniProtKB-UniRule"/>
</dbReference>
<dbReference type="InParanoid" id="A9AVJ7"/>
<evidence type="ECO:0000256" key="2">
    <source>
        <dbReference type="ARBA" id="ARBA00010961"/>
    </source>
</evidence>
<dbReference type="GO" id="GO:0003677">
    <property type="term" value="F:DNA binding"/>
    <property type="evidence" value="ECO:0007669"/>
    <property type="project" value="UniProtKB-UniRule"/>
</dbReference>
<evidence type="ECO:0000256" key="4">
    <source>
        <dbReference type="ARBA" id="ARBA00023125"/>
    </source>
</evidence>
<dbReference type="Proteomes" id="UP000000787">
    <property type="component" value="Chromosome"/>
</dbReference>
<dbReference type="KEGG" id="hau:Haur_2045"/>